<feature type="domain" description="F-box" evidence="1">
    <location>
        <begin position="15"/>
        <end position="47"/>
    </location>
</feature>
<dbReference type="EMBL" id="JAAWWB010000025">
    <property type="protein sequence ID" value="KAG6751609.1"/>
    <property type="molecule type" value="Genomic_DNA"/>
</dbReference>
<evidence type="ECO:0000313" key="3">
    <source>
        <dbReference type="Proteomes" id="UP000886885"/>
    </source>
</evidence>
<name>A0A8X8CDW6_POPTO</name>
<dbReference type="InterPro" id="IPR001810">
    <property type="entry name" value="F-box_dom"/>
</dbReference>
<evidence type="ECO:0000259" key="1">
    <source>
        <dbReference type="Pfam" id="PF12937"/>
    </source>
</evidence>
<accession>A0A8X8CDW6</accession>
<gene>
    <name evidence="2" type="ORF">POTOM_043806</name>
</gene>
<dbReference type="Pfam" id="PF12937">
    <property type="entry name" value="F-box-like"/>
    <property type="match status" value="1"/>
</dbReference>
<sequence length="71" mass="8000">MDSHVLLEAFTCRDTLIMILRKLGARDLARASCVCKLWRDMASGDEIVRPAFMEPWKLKDIVGKPVSGSFC</sequence>
<proteinExistence type="predicted"/>
<comment type="caution">
    <text evidence="2">The sequence shown here is derived from an EMBL/GenBank/DDBJ whole genome shotgun (WGS) entry which is preliminary data.</text>
</comment>
<protein>
    <recommendedName>
        <fullName evidence="1">F-box domain-containing protein</fullName>
    </recommendedName>
</protein>
<organism evidence="2 3">
    <name type="scientific">Populus tomentosa</name>
    <name type="common">Chinese white poplar</name>
    <dbReference type="NCBI Taxonomy" id="118781"/>
    <lineage>
        <taxon>Eukaryota</taxon>
        <taxon>Viridiplantae</taxon>
        <taxon>Streptophyta</taxon>
        <taxon>Embryophyta</taxon>
        <taxon>Tracheophyta</taxon>
        <taxon>Spermatophyta</taxon>
        <taxon>Magnoliopsida</taxon>
        <taxon>eudicotyledons</taxon>
        <taxon>Gunneridae</taxon>
        <taxon>Pentapetalae</taxon>
        <taxon>rosids</taxon>
        <taxon>fabids</taxon>
        <taxon>Malpighiales</taxon>
        <taxon>Salicaceae</taxon>
        <taxon>Saliceae</taxon>
        <taxon>Populus</taxon>
    </lineage>
</organism>
<reference evidence="2" key="1">
    <citation type="journal article" date="2020" name="bioRxiv">
        <title>Hybrid origin of Populus tomentosa Carr. identified through genome sequencing and phylogenomic analysis.</title>
        <authorList>
            <person name="An X."/>
            <person name="Gao K."/>
            <person name="Chen Z."/>
            <person name="Li J."/>
            <person name="Yang X."/>
            <person name="Yang X."/>
            <person name="Zhou J."/>
            <person name="Guo T."/>
            <person name="Zhao T."/>
            <person name="Huang S."/>
            <person name="Miao D."/>
            <person name="Khan W.U."/>
            <person name="Rao P."/>
            <person name="Ye M."/>
            <person name="Lei B."/>
            <person name="Liao W."/>
            <person name="Wang J."/>
            <person name="Ji L."/>
            <person name="Li Y."/>
            <person name="Guo B."/>
            <person name="Mustafa N.S."/>
            <person name="Li S."/>
            <person name="Yun Q."/>
            <person name="Keller S.R."/>
            <person name="Mao J."/>
            <person name="Zhang R."/>
            <person name="Strauss S.H."/>
        </authorList>
    </citation>
    <scope>NUCLEOTIDE SEQUENCE</scope>
    <source>
        <strain evidence="2">GM15</strain>
        <tissue evidence="2">Leaf</tissue>
    </source>
</reference>
<dbReference type="AlphaFoldDB" id="A0A8X8CDW6"/>
<dbReference type="OrthoDB" id="538216at2759"/>
<keyword evidence="3" id="KW-1185">Reference proteome</keyword>
<dbReference type="Proteomes" id="UP000886885">
    <property type="component" value="Chromosome 13A"/>
</dbReference>
<evidence type="ECO:0000313" key="2">
    <source>
        <dbReference type="EMBL" id="KAG6751609.1"/>
    </source>
</evidence>